<proteinExistence type="predicted"/>
<dbReference type="HOGENOM" id="CLU_2217333_0_0_6"/>
<evidence type="ECO:0000313" key="1">
    <source>
        <dbReference type="EMBL" id="ENV14714.1"/>
    </source>
</evidence>
<evidence type="ECO:0000313" key="2">
    <source>
        <dbReference type="Proteomes" id="UP000018438"/>
    </source>
</evidence>
<comment type="caution">
    <text evidence="1">The sequence shown here is derived from an EMBL/GenBank/DDBJ whole genome shotgun (WGS) entry which is preliminary data.</text>
</comment>
<protein>
    <submittedName>
        <fullName evidence="1">Uncharacterized protein</fullName>
    </submittedName>
</protein>
<reference evidence="1 2" key="1">
    <citation type="submission" date="2013-02" db="EMBL/GenBank/DDBJ databases">
        <title>The Genome Sequence of Acinetobacter schindleri NIPH 900.</title>
        <authorList>
            <consortium name="The Broad Institute Genome Sequencing Platform"/>
            <consortium name="The Broad Institute Genome Sequencing Center for Infectious Disease"/>
            <person name="Cerqueira G."/>
            <person name="Feldgarden M."/>
            <person name="Courvalin P."/>
            <person name="Perichon B."/>
            <person name="Grillot-Courvalin C."/>
            <person name="Clermont D."/>
            <person name="Rocha E."/>
            <person name="Yoon E.-J."/>
            <person name="Nemec A."/>
            <person name="Walker B."/>
            <person name="Young S.K."/>
            <person name="Zeng Q."/>
            <person name="Gargeya S."/>
            <person name="Fitzgerald M."/>
            <person name="Haas B."/>
            <person name="Abouelleil A."/>
            <person name="Alvarado L."/>
            <person name="Arachchi H.M."/>
            <person name="Berlin A.M."/>
            <person name="Chapman S.B."/>
            <person name="Dewar J."/>
            <person name="Goldberg J."/>
            <person name="Griggs A."/>
            <person name="Gujja S."/>
            <person name="Hansen M."/>
            <person name="Howarth C."/>
            <person name="Imamovic A."/>
            <person name="Larimer J."/>
            <person name="McCowan C."/>
            <person name="Murphy C."/>
            <person name="Neiman D."/>
            <person name="Pearson M."/>
            <person name="Priest M."/>
            <person name="Roberts A."/>
            <person name="Saif S."/>
            <person name="Shea T."/>
            <person name="Sisk P."/>
            <person name="Sykes S."/>
            <person name="Wortman J."/>
            <person name="Nusbaum C."/>
            <person name="Birren B."/>
        </authorList>
    </citation>
    <scope>NUCLEOTIDE SEQUENCE [LARGE SCALE GENOMIC DNA]</scope>
    <source>
        <strain evidence="1 2">NIPH 900</strain>
    </source>
</reference>
<dbReference type="Proteomes" id="UP000018438">
    <property type="component" value="Unassembled WGS sequence"/>
</dbReference>
<name>N8Y064_9GAMM</name>
<accession>N8Y064</accession>
<dbReference type="EMBL" id="APPI01000003">
    <property type="protein sequence ID" value="ENV14714.1"/>
    <property type="molecule type" value="Genomic_DNA"/>
</dbReference>
<gene>
    <name evidence="1" type="ORF">F965_00060</name>
</gene>
<dbReference type="PATRIC" id="fig|1217675.3.peg.56"/>
<dbReference type="AlphaFoldDB" id="N8Y064"/>
<keyword evidence="2" id="KW-1185">Reference proteome</keyword>
<organism evidence="1 2">
    <name type="scientific">Acinetobacter schindleri NIPH 900</name>
    <dbReference type="NCBI Taxonomy" id="1217675"/>
    <lineage>
        <taxon>Bacteria</taxon>
        <taxon>Pseudomonadati</taxon>
        <taxon>Pseudomonadota</taxon>
        <taxon>Gammaproteobacteria</taxon>
        <taxon>Moraxellales</taxon>
        <taxon>Moraxellaceae</taxon>
        <taxon>Acinetobacter</taxon>
    </lineage>
</organism>
<sequence>MSKNTDVNCNLDIRNDAEEIAENLVGGLVVPMLNRKTQVSGIEESEKLFFEMVYLMIWQRLNFIGDGALDEIRNLVDQVERDAFPERQDMIPVCDFEFFESSGMPS</sequence>